<dbReference type="EMBL" id="AEIG01000151">
    <property type="protein sequence ID" value="EGG28212.1"/>
    <property type="molecule type" value="Genomic_DNA"/>
</dbReference>
<reference evidence="3 4" key="1">
    <citation type="journal article" date="2011" name="J. Bacteriol.">
        <title>Genome sequence of strain IMCC3088, a proteorhodopsin-containing marine bacterium belonging to the OM60/NOR5 clade.</title>
        <authorList>
            <person name="Jang Y."/>
            <person name="Oh H.M."/>
            <person name="Kang I."/>
            <person name="Lee K."/>
            <person name="Yang S.J."/>
            <person name="Cho J.C."/>
        </authorList>
    </citation>
    <scope>NUCLEOTIDE SEQUENCE [LARGE SCALE GENOMIC DNA]</scope>
    <source>
        <strain evidence="3 4">IMCC3088</strain>
    </source>
</reference>
<gene>
    <name evidence="3" type="ORF">IMCC3088_669</name>
</gene>
<dbReference type="SUPFAM" id="SSF143120">
    <property type="entry name" value="YefM-like"/>
    <property type="match status" value="1"/>
</dbReference>
<dbReference type="Proteomes" id="UP000005615">
    <property type="component" value="Unassembled WGS sequence"/>
</dbReference>
<dbReference type="InterPro" id="IPR006442">
    <property type="entry name" value="Antitoxin_Phd/YefM"/>
</dbReference>
<organism evidence="3 4">
    <name type="scientific">Aequoribacter fuscus</name>
    <dbReference type="NCBI Taxonomy" id="2518989"/>
    <lineage>
        <taxon>Bacteria</taxon>
        <taxon>Pseudomonadati</taxon>
        <taxon>Pseudomonadota</taxon>
        <taxon>Gammaproteobacteria</taxon>
        <taxon>Cellvibrionales</taxon>
        <taxon>Halieaceae</taxon>
        <taxon>Aequoribacter</taxon>
    </lineage>
</organism>
<dbReference type="OrthoDB" id="9809157at2"/>
<dbReference type="Pfam" id="PF02604">
    <property type="entry name" value="PhdYeFM_antitox"/>
    <property type="match status" value="1"/>
</dbReference>
<protein>
    <recommendedName>
        <fullName evidence="2">Antitoxin</fullName>
    </recommendedName>
</protein>
<evidence type="ECO:0000313" key="3">
    <source>
        <dbReference type="EMBL" id="EGG28212.1"/>
    </source>
</evidence>
<sequence>MRRINLEQDIKPLSEFRAGTSNFIRQVNETHRPLLITQRGKGVAVLLDVSEYESMREKLEILEDIYLAESQLGAGGGIDSETAKSKLLERLKT</sequence>
<name>F3L632_9GAMM</name>
<dbReference type="Gene3D" id="3.40.1620.10">
    <property type="entry name" value="YefM-like domain"/>
    <property type="match status" value="1"/>
</dbReference>
<evidence type="ECO:0000256" key="2">
    <source>
        <dbReference type="RuleBase" id="RU362080"/>
    </source>
</evidence>
<keyword evidence="4" id="KW-1185">Reference proteome</keyword>
<dbReference type="PANTHER" id="PTHR33713">
    <property type="entry name" value="ANTITOXIN YAFN-RELATED"/>
    <property type="match status" value="1"/>
</dbReference>
<dbReference type="InterPro" id="IPR036165">
    <property type="entry name" value="YefM-like_sf"/>
</dbReference>
<dbReference type="AlphaFoldDB" id="F3L632"/>
<comment type="similarity">
    <text evidence="1 2">Belongs to the phD/YefM antitoxin family.</text>
</comment>
<evidence type="ECO:0000313" key="4">
    <source>
        <dbReference type="Proteomes" id="UP000005615"/>
    </source>
</evidence>
<dbReference type="eggNOG" id="COG2161">
    <property type="taxonomic scope" value="Bacteria"/>
</dbReference>
<comment type="function">
    <text evidence="2">Antitoxin component of a type II toxin-antitoxin (TA) system.</text>
</comment>
<comment type="caution">
    <text evidence="3">The sequence shown here is derived from an EMBL/GenBank/DDBJ whole genome shotgun (WGS) entry which is preliminary data.</text>
</comment>
<proteinExistence type="inferred from homology"/>
<accession>F3L632</accession>
<dbReference type="PANTHER" id="PTHR33713:SF11">
    <property type="entry name" value="PREVENT-HOST-DEATH FAMILY PROTEIN"/>
    <property type="match status" value="1"/>
</dbReference>
<dbReference type="InterPro" id="IPR051405">
    <property type="entry name" value="phD/YefM_antitoxin"/>
</dbReference>
<dbReference type="NCBIfam" id="TIGR01552">
    <property type="entry name" value="phd_fam"/>
    <property type="match status" value="1"/>
</dbReference>
<dbReference type="STRING" id="2518989.IMCC3088_669"/>
<evidence type="ECO:0000256" key="1">
    <source>
        <dbReference type="ARBA" id="ARBA00009981"/>
    </source>
</evidence>
<dbReference type="RefSeq" id="WP_009577342.1">
    <property type="nucleotide sequence ID" value="NZ_AEIG01000151.1"/>
</dbReference>